<organism evidence="1 2">
    <name type="scientific">Acer negundo</name>
    <name type="common">Box elder</name>
    <dbReference type="NCBI Taxonomy" id="4023"/>
    <lineage>
        <taxon>Eukaryota</taxon>
        <taxon>Viridiplantae</taxon>
        <taxon>Streptophyta</taxon>
        <taxon>Embryophyta</taxon>
        <taxon>Tracheophyta</taxon>
        <taxon>Spermatophyta</taxon>
        <taxon>Magnoliopsida</taxon>
        <taxon>eudicotyledons</taxon>
        <taxon>Gunneridae</taxon>
        <taxon>Pentapetalae</taxon>
        <taxon>rosids</taxon>
        <taxon>malvids</taxon>
        <taxon>Sapindales</taxon>
        <taxon>Sapindaceae</taxon>
        <taxon>Hippocastanoideae</taxon>
        <taxon>Acereae</taxon>
        <taxon>Acer</taxon>
    </lineage>
</organism>
<name>A0AAD5JI30_ACENE</name>
<dbReference type="AlphaFoldDB" id="A0AAD5JI30"/>
<proteinExistence type="predicted"/>
<reference evidence="1" key="2">
    <citation type="submission" date="2023-02" db="EMBL/GenBank/DDBJ databases">
        <authorList>
            <person name="Swenson N.G."/>
            <person name="Wegrzyn J.L."/>
            <person name="Mcevoy S.L."/>
        </authorList>
    </citation>
    <scope>NUCLEOTIDE SEQUENCE</scope>
    <source>
        <strain evidence="1">91603</strain>
        <tissue evidence="1">Leaf</tissue>
    </source>
</reference>
<keyword evidence="2" id="KW-1185">Reference proteome</keyword>
<comment type="caution">
    <text evidence="1">The sequence shown here is derived from an EMBL/GenBank/DDBJ whole genome shotgun (WGS) entry which is preliminary data.</text>
</comment>
<evidence type="ECO:0000313" key="2">
    <source>
        <dbReference type="Proteomes" id="UP001064489"/>
    </source>
</evidence>
<evidence type="ECO:0000313" key="1">
    <source>
        <dbReference type="EMBL" id="KAI9194046.1"/>
    </source>
</evidence>
<accession>A0AAD5JI30</accession>
<gene>
    <name evidence="1" type="ORF">LWI28_002686</name>
</gene>
<dbReference type="Proteomes" id="UP001064489">
    <property type="component" value="Chromosome 1"/>
</dbReference>
<protein>
    <submittedName>
        <fullName evidence="1">Uncharacterized protein</fullName>
    </submittedName>
</protein>
<sequence>MVAAAEWQSIKHARDIHCNVLEFNTCHHLFQVCRLQYFLNYNRLFGARKHLKKTKRLHYTLHATINLQHTGFVSLVEYLLSWCCELY</sequence>
<dbReference type="EMBL" id="JAJSOW010000003">
    <property type="protein sequence ID" value="KAI9194046.1"/>
    <property type="molecule type" value="Genomic_DNA"/>
</dbReference>
<reference evidence="1" key="1">
    <citation type="journal article" date="2022" name="Plant J.">
        <title>Strategies of tolerance reflected in two North American maple genomes.</title>
        <authorList>
            <person name="McEvoy S.L."/>
            <person name="Sezen U.U."/>
            <person name="Trouern-Trend A."/>
            <person name="McMahon S.M."/>
            <person name="Schaberg P.G."/>
            <person name="Yang J."/>
            <person name="Wegrzyn J.L."/>
            <person name="Swenson N.G."/>
        </authorList>
    </citation>
    <scope>NUCLEOTIDE SEQUENCE</scope>
    <source>
        <strain evidence="1">91603</strain>
    </source>
</reference>